<feature type="active site" evidence="3">
    <location>
        <position position="304"/>
    </location>
</feature>
<evidence type="ECO:0000256" key="2">
    <source>
        <dbReference type="ARBA" id="ARBA00022750"/>
    </source>
</evidence>
<sequence>MREVFLASMLSCPRHVGDSAMKTTYSLRLAGIALPLAAAIALGDKDQKDGVLSLPVRATALPARAKLFKREDATGLSEVNAFEIPFIMQPDYVQTIDINIGTPGQRVTVMLDTGSNFLWVNPSCSRSAFPKACSAKPRFHESESSTYVDMGSQHRFTYLTAKAMVKAGQDTVSLGSASIVNQTFGVAKSSRRIGYGVMGLGSDDSPSIRKWSVVDGLFQQGIIKTKTISLAMRGPEAEGSVVFGGIDVRKFQGRLEKRPIIPAIMTPDGKSRYWVYLDGMSVQDEDGNKTDIFSRVDGVPVLLDSGSNFSILPTNWFPELVKVIPSTKVIRIGPVTLHVVDCSNRERRGHVSFTFGSTTIDVPFRRFIIVRPSNFCVLGALPNEKNFYILASNILMSAYTVFDPDNRAVYLARTSDCGSRIVALGNDSDPMGSSVGECRSVISPSTPYTEF</sequence>
<dbReference type="InterPro" id="IPR021109">
    <property type="entry name" value="Peptidase_aspartic_dom_sf"/>
</dbReference>
<protein>
    <recommendedName>
        <fullName evidence="5">Peptidase A1 domain-containing protein</fullName>
    </recommendedName>
</protein>
<keyword evidence="4" id="KW-0645">Protease</keyword>
<dbReference type="PRINTS" id="PR00792">
    <property type="entry name" value="PEPSIN"/>
</dbReference>
<comment type="similarity">
    <text evidence="1 4">Belongs to the peptidase A1 family.</text>
</comment>
<dbReference type="OrthoDB" id="771136at2759"/>
<dbReference type="SUPFAM" id="SSF50630">
    <property type="entry name" value="Acid proteases"/>
    <property type="match status" value="1"/>
</dbReference>
<dbReference type="PROSITE" id="PS00141">
    <property type="entry name" value="ASP_PROTEASE"/>
    <property type="match status" value="2"/>
</dbReference>
<evidence type="ECO:0000313" key="6">
    <source>
        <dbReference type="EMBL" id="PFH58475.1"/>
    </source>
</evidence>
<keyword evidence="7" id="KW-1185">Reference proteome</keyword>
<dbReference type="STRING" id="268505.A0A2A9PAD4"/>
<dbReference type="GO" id="GO:0004190">
    <property type="term" value="F:aspartic-type endopeptidase activity"/>
    <property type="evidence" value="ECO:0007669"/>
    <property type="project" value="UniProtKB-KW"/>
</dbReference>
<dbReference type="PANTHER" id="PTHR47966">
    <property type="entry name" value="BETA-SITE APP-CLEAVING ENZYME, ISOFORM A-RELATED"/>
    <property type="match status" value="1"/>
</dbReference>
<name>A0A2A9PAD4_OPHUN</name>
<feature type="active site" evidence="3">
    <location>
        <position position="112"/>
    </location>
</feature>
<evidence type="ECO:0000256" key="4">
    <source>
        <dbReference type="RuleBase" id="RU000454"/>
    </source>
</evidence>
<reference evidence="6 7" key="1">
    <citation type="journal article" date="2015" name="BMC Genomics">
        <title>Gene expression during zombie ant biting behavior reflects the complexity underlying fungal parasitic behavioral manipulation.</title>
        <authorList>
            <person name="de Bekker C."/>
            <person name="Ohm R.A."/>
            <person name="Loreto R.G."/>
            <person name="Sebastian A."/>
            <person name="Albert I."/>
            <person name="Merrow M."/>
            <person name="Brachmann A."/>
            <person name="Hughes D.P."/>
        </authorList>
    </citation>
    <scope>NUCLEOTIDE SEQUENCE [LARGE SCALE GENOMIC DNA]</scope>
    <source>
        <strain evidence="6 7">SC16a</strain>
    </source>
</reference>
<organism evidence="6 7">
    <name type="scientific">Ophiocordyceps unilateralis</name>
    <name type="common">Zombie-ant fungus</name>
    <name type="synonym">Torrubia unilateralis</name>
    <dbReference type="NCBI Taxonomy" id="268505"/>
    <lineage>
        <taxon>Eukaryota</taxon>
        <taxon>Fungi</taxon>
        <taxon>Dikarya</taxon>
        <taxon>Ascomycota</taxon>
        <taxon>Pezizomycotina</taxon>
        <taxon>Sordariomycetes</taxon>
        <taxon>Hypocreomycetidae</taxon>
        <taxon>Hypocreales</taxon>
        <taxon>Ophiocordycipitaceae</taxon>
        <taxon>Ophiocordyceps</taxon>
    </lineage>
</organism>
<dbReference type="PROSITE" id="PS51767">
    <property type="entry name" value="PEPTIDASE_A1"/>
    <property type="match status" value="1"/>
</dbReference>
<keyword evidence="4" id="KW-0378">Hydrolase</keyword>
<comment type="caution">
    <text evidence="6">The sequence shown here is derived from an EMBL/GenBank/DDBJ whole genome shotgun (WGS) entry which is preliminary data.</text>
</comment>
<evidence type="ECO:0000256" key="1">
    <source>
        <dbReference type="ARBA" id="ARBA00007447"/>
    </source>
</evidence>
<evidence type="ECO:0000259" key="5">
    <source>
        <dbReference type="PROSITE" id="PS51767"/>
    </source>
</evidence>
<dbReference type="InterPro" id="IPR033121">
    <property type="entry name" value="PEPTIDASE_A1"/>
</dbReference>
<dbReference type="Proteomes" id="UP000037136">
    <property type="component" value="Unassembled WGS sequence"/>
</dbReference>
<reference evidence="6 7" key="2">
    <citation type="journal article" date="2017" name="Sci. Rep.">
        <title>Ant-infecting Ophiocordyceps genomes reveal a high diversity of potential behavioral manipulation genes and a possible major role for enterotoxins.</title>
        <authorList>
            <person name="de Bekker C."/>
            <person name="Ohm R.A."/>
            <person name="Evans H.C."/>
            <person name="Brachmann A."/>
            <person name="Hughes D.P."/>
        </authorList>
    </citation>
    <scope>NUCLEOTIDE SEQUENCE [LARGE SCALE GENOMIC DNA]</scope>
    <source>
        <strain evidence="6 7">SC16a</strain>
    </source>
</reference>
<dbReference type="GO" id="GO:0006508">
    <property type="term" value="P:proteolysis"/>
    <property type="evidence" value="ECO:0007669"/>
    <property type="project" value="UniProtKB-KW"/>
</dbReference>
<dbReference type="EMBL" id="LAZP02000288">
    <property type="protein sequence ID" value="PFH58475.1"/>
    <property type="molecule type" value="Genomic_DNA"/>
</dbReference>
<evidence type="ECO:0000313" key="7">
    <source>
        <dbReference type="Proteomes" id="UP000037136"/>
    </source>
</evidence>
<dbReference type="AlphaFoldDB" id="A0A2A9PAD4"/>
<accession>A0A2A9PAD4</accession>
<dbReference type="PANTHER" id="PTHR47966:SF65">
    <property type="entry name" value="ASPARTIC-TYPE ENDOPEPTIDASE"/>
    <property type="match status" value="1"/>
</dbReference>
<proteinExistence type="inferred from homology"/>
<evidence type="ECO:0000256" key="3">
    <source>
        <dbReference type="PIRSR" id="PIRSR601461-1"/>
    </source>
</evidence>
<keyword evidence="2 4" id="KW-0064">Aspartyl protease</keyword>
<dbReference type="Gene3D" id="2.40.70.10">
    <property type="entry name" value="Acid Proteases"/>
    <property type="match status" value="2"/>
</dbReference>
<gene>
    <name evidence="6" type="ORF">XA68_13617</name>
</gene>
<dbReference type="InterPro" id="IPR001969">
    <property type="entry name" value="Aspartic_peptidase_AS"/>
</dbReference>
<dbReference type="Pfam" id="PF00026">
    <property type="entry name" value="Asp"/>
    <property type="match status" value="1"/>
</dbReference>
<dbReference type="InterPro" id="IPR001461">
    <property type="entry name" value="Aspartic_peptidase_A1"/>
</dbReference>
<feature type="domain" description="Peptidase A1" evidence="5">
    <location>
        <begin position="94"/>
        <end position="412"/>
    </location>
</feature>